<dbReference type="InterPro" id="IPR036271">
    <property type="entry name" value="Tet_transcr_reg_TetR-rel_C_sf"/>
</dbReference>
<dbReference type="STRING" id="402881.Plav_1639"/>
<dbReference type="InterPro" id="IPR039538">
    <property type="entry name" value="BetI_C"/>
</dbReference>
<dbReference type="InterPro" id="IPR050109">
    <property type="entry name" value="HTH-type_TetR-like_transc_reg"/>
</dbReference>
<evidence type="ECO:0000256" key="5">
    <source>
        <dbReference type="PROSITE-ProRule" id="PRU00335"/>
    </source>
</evidence>
<evidence type="ECO:0000313" key="8">
    <source>
        <dbReference type="EMBL" id="ABS63258.1"/>
    </source>
</evidence>
<dbReference type="Gene3D" id="1.10.357.10">
    <property type="entry name" value="Tetracycline Repressor, domain 2"/>
    <property type="match status" value="1"/>
</dbReference>
<dbReference type="InterPro" id="IPR001647">
    <property type="entry name" value="HTH_TetR"/>
</dbReference>
<sequence>MKKTGRKSETATGAPSGKARKVGRPPVESPNEERRDSIAAAALKLFSESGFAAVSNKELGEAAGINPALIYYYFEDKEDLFQFVVRKALADALSAYEEIRRDRGGIDSLDAWLSSNLLLFGEITRFLKVILDYAHSGRRSPKTDEAIARFYDTEVQLLANALRQEGNVAVPEADELASLVSVFLDGLMVARVVRPELDSERLVAVMRNLLGRKEK</sequence>
<dbReference type="eggNOG" id="COG1309">
    <property type="taxonomic scope" value="Bacteria"/>
</dbReference>
<accession>A7HTM5</accession>
<dbReference type="Pfam" id="PF13977">
    <property type="entry name" value="TetR_C_6"/>
    <property type="match status" value="1"/>
</dbReference>
<dbReference type="Pfam" id="PF00440">
    <property type="entry name" value="TetR_N"/>
    <property type="match status" value="1"/>
</dbReference>
<evidence type="ECO:0000313" key="9">
    <source>
        <dbReference type="Proteomes" id="UP000006377"/>
    </source>
</evidence>
<reference evidence="8 9" key="1">
    <citation type="journal article" date="2011" name="Stand. Genomic Sci.">
        <title>Complete genome sequence of Parvibaculum lavamentivorans type strain (DS-1(T)).</title>
        <authorList>
            <person name="Schleheck D."/>
            <person name="Weiss M."/>
            <person name="Pitluck S."/>
            <person name="Bruce D."/>
            <person name="Land M.L."/>
            <person name="Han S."/>
            <person name="Saunders E."/>
            <person name="Tapia R."/>
            <person name="Detter C."/>
            <person name="Brettin T."/>
            <person name="Han J."/>
            <person name="Woyke T."/>
            <person name="Goodwin L."/>
            <person name="Pennacchio L."/>
            <person name="Nolan M."/>
            <person name="Cook A.M."/>
            <person name="Kjelleberg S."/>
            <person name="Thomas T."/>
        </authorList>
    </citation>
    <scope>NUCLEOTIDE SEQUENCE [LARGE SCALE GENOMIC DNA]</scope>
    <source>
        <strain evidence="9">DS-1 / DSM 13023 / NCIMB 13966</strain>
    </source>
</reference>
<evidence type="ECO:0000256" key="6">
    <source>
        <dbReference type="SAM" id="MobiDB-lite"/>
    </source>
</evidence>
<dbReference type="EMBL" id="CP000774">
    <property type="protein sequence ID" value="ABS63258.1"/>
    <property type="molecule type" value="Genomic_DNA"/>
</dbReference>
<gene>
    <name evidence="8" type="ordered locus">Plav_1639</name>
</gene>
<dbReference type="OrthoDB" id="2356263at2"/>
<dbReference type="PROSITE" id="PS50977">
    <property type="entry name" value="HTH_TETR_2"/>
    <property type="match status" value="1"/>
</dbReference>
<dbReference type="GO" id="GO:0003700">
    <property type="term" value="F:DNA-binding transcription factor activity"/>
    <property type="evidence" value="ECO:0007669"/>
    <property type="project" value="TreeGrafter"/>
</dbReference>
<dbReference type="PRINTS" id="PR00455">
    <property type="entry name" value="HTHTETR"/>
</dbReference>
<evidence type="ECO:0000256" key="1">
    <source>
        <dbReference type="ARBA" id="ARBA00022491"/>
    </source>
</evidence>
<keyword evidence="1" id="KW-0678">Repressor</keyword>
<dbReference type="PANTHER" id="PTHR30055">
    <property type="entry name" value="HTH-TYPE TRANSCRIPTIONAL REGULATOR RUTR"/>
    <property type="match status" value="1"/>
</dbReference>
<dbReference type="RefSeq" id="WP_012110549.1">
    <property type="nucleotide sequence ID" value="NC_009719.1"/>
</dbReference>
<protein>
    <submittedName>
        <fullName evidence="8">Transcriptional regulator, TetR family</fullName>
    </submittedName>
</protein>
<dbReference type="HOGENOM" id="CLU_069356_12_2_5"/>
<evidence type="ECO:0000256" key="3">
    <source>
        <dbReference type="ARBA" id="ARBA00023125"/>
    </source>
</evidence>
<dbReference type="Proteomes" id="UP000006377">
    <property type="component" value="Chromosome"/>
</dbReference>
<keyword evidence="3 5" id="KW-0238">DNA-binding</keyword>
<organism evidence="8 9">
    <name type="scientific">Parvibaculum lavamentivorans (strain DS-1 / DSM 13023 / NCIMB 13966)</name>
    <dbReference type="NCBI Taxonomy" id="402881"/>
    <lineage>
        <taxon>Bacteria</taxon>
        <taxon>Pseudomonadati</taxon>
        <taxon>Pseudomonadota</taxon>
        <taxon>Alphaproteobacteria</taxon>
        <taxon>Hyphomicrobiales</taxon>
        <taxon>Parvibaculaceae</taxon>
        <taxon>Parvibaculum</taxon>
    </lineage>
</organism>
<name>A7HTM5_PARL1</name>
<dbReference type="SUPFAM" id="SSF46689">
    <property type="entry name" value="Homeodomain-like"/>
    <property type="match status" value="1"/>
</dbReference>
<keyword evidence="9" id="KW-1185">Reference proteome</keyword>
<dbReference type="PANTHER" id="PTHR30055:SF226">
    <property type="entry name" value="HTH-TYPE TRANSCRIPTIONAL REGULATOR PKSA"/>
    <property type="match status" value="1"/>
</dbReference>
<keyword evidence="2" id="KW-0805">Transcription regulation</keyword>
<feature type="DNA-binding region" description="H-T-H motif" evidence="5">
    <location>
        <begin position="55"/>
        <end position="74"/>
    </location>
</feature>
<dbReference type="AlphaFoldDB" id="A7HTM5"/>
<feature type="region of interest" description="Disordered" evidence="6">
    <location>
        <begin position="1"/>
        <end position="35"/>
    </location>
</feature>
<evidence type="ECO:0000256" key="2">
    <source>
        <dbReference type="ARBA" id="ARBA00023015"/>
    </source>
</evidence>
<keyword evidence="4" id="KW-0804">Transcription</keyword>
<proteinExistence type="predicted"/>
<dbReference type="GO" id="GO:0000976">
    <property type="term" value="F:transcription cis-regulatory region binding"/>
    <property type="evidence" value="ECO:0007669"/>
    <property type="project" value="TreeGrafter"/>
</dbReference>
<dbReference type="SUPFAM" id="SSF48498">
    <property type="entry name" value="Tetracyclin repressor-like, C-terminal domain"/>
    <property type="match status" value="1"/>
</dbReference>
<dbReference type="KEGG" id="pla:Plav_1639"/>
<dbReference type="InterPro" id="IPR009057">
    <property type="entry name" value="Homeodomain-like_sf"/>
</dbReference>
<evidence type="ECO:0000256" key="4">
    <source>
        <dbReference type="ARBA" id="ARBA00023163"/>
    </source>
</evidence>
<feature type="domain" description="HTH tetR-type" evidence="7">
    <location>
        <begin position="32"/>
        <end position="92"/>
    </location>
</feature>
<evidence type="ECO:0000259" key="7">
    <source>
        <dbReference type="PROSITE" id="PS50977"/>
    </source>
</evidence>